<dbReference type="Proteomes" id="UP000756132">
    <property type="component" value="Chromosome 2"/>
</dbReference>
<organism evidence="3 4">
    <name type="scientific">Passalora fulva</name>
    <name type="common">Tomato leaf mold</name>
    <name type="synonym">Cladosporium fulvum</name>
    <dbReference type="NCBI Taxonomy" id="5499"/>
    <lineage>
        <taxon>Eukaryota</taxon>
        <taxon>Fungi</taxon>
        <taxon>Dikarya</taxon>
        <taxon>Ascomycota</taxon>
        <taxon>Pezizomycotina</taxon>
        <taxon>Dothideomycetes</taxon>
        <taxon>Dothideomycetidae</taxon>
        <taxon>Mycosphaerellales</taxon>
        <taxon>Mycosphaerellaceae</taxon>
        <taxon>Fulvia</taxon>
    </lineage>
</organism>
<keyword evidence="4" id="KW-1185">Reference proteome</keyword>
<keyword evidence="1" id="KW-0378">Hydrolase</keyword>
<feature type="domain" description="Serine hydrolase" evidence="2">
    <location>
        <begin position="1"/>
        <end position="82"/>
    </location>
</feature>
<dbReference type="OrthoDB" id="2094269at2759"/>
<evidence type="ECO:0000313" key="3">
    <source>
        <dbReference type="EMBL" id="UJO13670.1"/>
    </source>
</evidence>
<reference evidence="3" key="1">
    <citation type="submission" date="2021-12" db="EMBL/GenBank/DDBJ databases">
        <authorList>
            <person name="Zaccaron A."/>
            <person name="Stergiopoulos I."/>
        </authorList>
    </citation>
    <scope>NUCLEOTIDE SEQUENCE</scope>
    <source>
        <strain evidence="3">Race5_Kim</strain>
    </source>
</reference>
<dbReference type="RefSeq" id="XP_047758036.1">
    <property type="nucleotide sequence ID" value="XM_047902498.1"/>
</dbReference>
<dbReference type="InterPro" id="IPR005645">
    <property type="entry name" value="FSH-like_dom"/>
</dbReference>
<accession>A0A9Q8LA12</accession>
<dbReference type="SUPFAM" id="SSF53474">
    <property type="entry name" value="alpha/beta-Hydrolases"/>
    <property type="match status" value="1"/>
</dbReference>
<dbReference type="GeneID" id="71983228"/>
<dbReference type="Pfam" id="PF03959">
    <property type="entry name" value="FSH1"/>
    <property type="match status" value="2"/>
</dbReference>
<dbReference type="KEGG" id="ffu:CLAFUR5_03350"/>
<dbReference type="PANTHER" id="PTHR48070:SF6">
    <property type="entry name" value="ESTERASE OVCA2"/>
    <property type="match status" value="1"/>
</dbReference>
<dbReference type="GO" id="GO:0005737">
    <property type="term" value="C:cytoplasm"/>
    <property type="evidence" value="ECO:0007669"/>
    <property type="project" value="TreeGrafter"/>
</dbReference>
<dbReference type="InterPro" id="IPR050593">
    <property type="entry name" value="LovG"/>
</dbReference>
<protein>
    <submittedName>
        <fullName evidence="3">Esterase</fullName>
    </submittedName>
</protein>
<evidence type="ECO:0000259" key="2">
    <source>
        <dbReference type="Pfam" id="PF03959"/>
    </source>
</evidence>
<dbReference type="EMBL" id="CP090164">
    <property type="protein sequence ID" value="UJO13670.1"/>
    <property type="molecule type" value="Genomic_DNA"/>
</dbReference>
<dbReference type="GO" id="GO:0016787">
    <property type="term" value="F:hydrolase activity"/>
    <property type="evidence" value="ECO:0007669"/>
    <property type="project" value="UniProtKB-KW"/>
</dbReference>
<evidence type="ECO:0000256" key="1">
    <source>
        <dbReference type="ARBA" id="ARBA00022801"/>
    </source>
</evidence>
<reference evidence="3" key="2">
    <citation type="journal article" date="2022" name="Microb. Genom.">
        <title>A chromosome-scale genome assembly of the tomato pathogen Cladosporium fulvum reveals a compartmentalized genome architecture and the presence of a dispensable chromosome.</title>
        <authorList>
            <person name="Zaccaron A.Z."/>
            <person name="Chen L.H."/>
            <person name="Samaras A."/>
            <person name="Stergiopoulos I."/>
        </authorList>
    </citation>
    <scope>NUCLEOTIDE SEQUENCE</scope>
    <source>
        <strain evidence="3">Race5_Kim</strain>
    </source>
</reference>
<evidence type="ECO:0000313" key="4">
    <source>
        <dbReference type="Proteomes" id="UP000756132"/>
    </source>
</evidence>
<name>A0A9Q8LA12_PASFU</name>
<dbReference type="Gene3D" id="3.40.50.1820">
    <property type="entry name" value="alpha/beta hydrolase"/>
    <property type="match status" value="1"/>
</dbReference>
<gene>
    <name evidence="3" type="ORF">CLAFUR5_03350</name>
</gene>
<feature type="domain" description="Serine hydrolase" evidence="2">
    <location>
        <begin position="90"/>
        <end position="201"/>
    </location>
</feature>
<dbReference type="PANTHER" id="PTHR48070">
    <property type="entry name" value="ESTERASE OVCA2"/>
    <property type="match status" value="1"/>
</dbReference>
<dbReference type="GO" id="GO:0005634">
    <property type="term" value="C:nucleus"/>
    <property type="evidence" value="ECO:0007669"/>
    <property type="project" value="TreeGrafter"/>
</dbReference>
<dbReference type="InterPro" id="IPR029058">
    <property type="entry name" value="AB_hydrolase_fold"/>
</dbReference>
<proteinExistence type="predicted"/>
<sequence>MTSRLRVLCLHGFTSNGQVHAHQVRRITKALPQYDFLFPDGPHVVNVKQQMDMDTPGNQAWSDMVNTLSSSGHRAWWFARDGHWNDAEAGGFYGFSQGACFAGMLCALMQEKLSGHALRKHLPAKLSPPMAGVIFSGFRARFPQYDGLYEPGIDMPMLHVIGKLDALVRSERSEAFIRVCKNSDMLLHEGGHDIPKSDEHQARLIEFLKTHVRANDEQWIRAQASM</sequence>
<dbReference type="AlphaFoldDB" id="A0A9Q8LA12"/>